<dbReference type="EMBL" id="CP157485">
    <property type="protein sequence ID" value="XBO49962.1"/>
    <property type="molecule type" value="Genomic_DNA"/>
</dbReference>
<proteinExistence type="predicted"/>
<accession>A0AAU7KBJ1</accession>
<protein>
    <submittedName>
        <fullName evidence="1">Uncharacterized protein</fullName>
    </submittedName>
</protein>
<evidence type="ECO:0000313" key="1">
    <source>
        <dbReference type="EMBL" id="XBO49962.1"/>
    </source>
</evidence>
<dbReference type="AlphaFoldDB" id="A0AAU7KBJ1"/>
<name>A0AAU7KBJ1_9SPHI</name>
<sequence>MKKIINLKSTRKTAFVFRSQKAADMRFQKSDPTTSTITAITTLTSQSNFQMLIP</sequence>
<gene>
    <name evidence="1" type="ORF">ABEG20_10165</name>
</gene>
<organism evidence="1">
    <name type="scientific">Pedobacter sp. KACC 23697</name>
    <dbReference type="NCBI Taxonomy" id="3149230"/>
    <lineage>
        <taxon>Bacteria</taxon>
        <taxon>Pseudomonadati</taxon>
        <taxon>Bacteroidota</taxon>
        <taxon>Sphingobacteriia</taxon>
        <taxon>Sphingobacteriales</taxon>
        <taxon>Sphingobacteriaceae</taxon>
        <taxon>Pedobacter</taxon>
    </lineage>
</organism>
<dbReference type="RefSeq" id="WP_406827262.1">
    <property type="nucleotide sequence ID" value="NZ_CP157485.1"/>
</dbReference>
<reference evidence="1" key="1">
    <citation type="submission" date="2024-05" db="EMBL/GenBank/DDBJ databases">
        <authorList>
            <person name="Kim S."/>
            <person name="Heo J."/>
            <person name="Choi H."/>
            <person name="Choi Y."/>
            <person name="Kwon S.-W."/>
            <person name="Kim Y."/>
        </authorList>
    </citation>
    <scope>NUCLEOTIDE SEQUENCE</scope>
    <source>
        <strain evidence="1">KACC 23697</strain>
    </source>
</reference>